<gene>
    <name evidence="3" type="ORF">Psuf_015590</name>
</gene>
<sequence length="77" mass="7912">MAALPSTAAGHRQGLSGPDGEAGIYGNKDGAGFLDEINPGNQVRAFVYFDVPKGTKLTAVVFDAGLFTLAEDAVVTL</sequence>
<evidence type="ECO:0000256" key="1">
    <source>
        <dbReference type="SAM" id="MobiDB-lite"/>
    </source>
</evidence>
<dbReference type="KEGG" id="psuu:Psuf_015590"/>
<dbReference type="InterPro" id="IPR029051">
    <property type="entry name" value="DUF4352"/>
</dbReference>
<reference evidence="3 4" key="1">
    <citation type="submission" date="2020-03" db="EMBL/GenBank/DDBJ databases">
        <title>Whole genome shotgun sequence of Phytohabitans suffuscus NBRC 105367.</title>
        <authorList>
            <person name="Komaki H."/>
            <person name="Tamura T."/>
        </authorList>
    </citation>
    <scope>NUCLEOTIDE SEQUENCE [LARGE SCALE GENOMIC DNA]</scope>
    <source>
        <strain evidence="3 4">NBRC 105367</strain>
    </source>
</reference>
<reference evidence="3 4" key="2">
    <citation type="submission" date="2020-03" db="EMBL/GenBank/DDBJ databases">
        <authorList>
            <person name="Ichikawa N."/>
            <person name="Kimura A."/>
            <person name="Kitahashi Y."/>
            <person name="Uohara A."/>
        </authorList>
    </citation>
    <scope>NUCLEOTIDE SEQUENCE [LARGE SCALE GENOMIC DNA]</scope>
    <source>
        <strain evidence="3 4">NBRC 105367</strain>
    </source>
</reference>
<dbReference type="RefSeq" id="WP_232074622.1">
    <property type="nucleotide sequence ID" value="NZ_AP022871.1"/>
</dbReference>
<feature type="domain" description="DUF4352" evidence="2">
    <location>
        <begin position="19"/>
        <end position="66"/>
    </location>
</feature>
<keyword evidence="4" id="KW-1185">Reference proteome</keyword>
<evidence type="ECO:0000313" key="4">
    <source>
        <dbReference type="Proteomes" id="UP000503011"/>
    </source>
</evidence>
<dbReference type="Proteomes" id="UP000503011">
    <property type="component" value="Chromosome"/>
</dbReference>
<proteinExistence type="predicted"/>
<dbReference type="Pfam" id="PF11611">
    <property type="entry name" value="DUF4352"/>
    <property type="match status" value="1"/>
</dbReference>
<protein>
    <recommendedName>
        <fullName evidence="2">DUF4352 domain-containing protein</fullName>
    </recommendedName>
</protein>
<accession>A0A6F8YDR6</accession>
<dbReference type="EMBL" id="AP022871">
    <property type="protein sequence ID" value="BCB84246.1"/>
    <property type="molecule type" value="Genomic_DNA"/>
</dbReference>
<name>A0A6F8YDR6_9ACTN</name>
<organism evidence="3 4">
    <name type="scientific">Phytohabitans suffuscus</name>
    <dbReference type="NCBI Taxonomy" id="624315"/>
    <lineage>
        <taxon>Bacteria</taxon>
        <taxon>Bacillati</taxon>
        <taxon>Actinomycetota</taxon>
        <taxon>Actinomycetes</taxon>
        <taxon>Micromonosporales</taxon>
        <taxon>Micromonosporaceae</taxon>
    </lineage>
</organism>
<evidence type="ECO:0000313" key="3">
    <source>
        <dbReference type="EMBL" id="BCB84246.1"/>
    </source>
</evidence>
<feature type="region of interest" description="Disordered" evidence="1">
    <location>
        <begin position="1"/>
        <end position="23"/>
    </location>
</feature>
<dbReference type="AlphaFoldDB" id="A0A6F8YDR6"/>
<evidence type="ECO:0000259" key="2">
    <source>
        <dbReference type="Pfam" id="PF11611"/>
    </source>
</evidence>